<comment type="caution">
    <text evidence="2">The sequence shown here is derived from an EMBL/GenBank/DDBJ whole genome shotgun (WGS) entry which is preliminary data.</text>
</comment>
<dbReference type="Pfam" id="PF00425">
    <property type="entry name" value="Chorismate_bind"/>
    <property type="match status" value="1"/>
</dbReference>
<dbReference type="PANTHER" id="PTHR42839:SF2">
    <property type="entry name" value="ISOCHORISMATE SYNTHASE ENTC"/>
    <property type="match status" value="1"/>
</dbReference>
<reference evidence="2" key="1">
    <citation type="journal article" date="2014" name="Int. J. Syst. Evol. Microbiol.">
        <title>Complete genome sequence of Corynebacterium casei LMG S-19264T (=DSM 44701T), isolated from a smear-ripened cheese.</title>
        <authorList>
            <consortium name="US DOE Joint Genome Institute (JGI-PGF)"/>
            <person name="Walter F."/>
            <person name="Albersmeier A."/>
            <person name="Kalinowski J."/>
            <person name="Ruckert C."/>
        </authorList>
    </citation>
    <scope>NUCLEOTIDE SEQUENCE</scope>
    <source>
        <strain evidence="2">CGMCC 1.12187</strain>
    </source>
</reference>
<name>A0A917GKL1_9MICC</name>
<dbReference type="SUPFAM" id="SSF56322">
    <property type="entry name" value="ADC synthase"/>
    <property type="match status" value="1"/>
</dbReference>
<sequence>MTDPIGHHSVAAAHPSEYGFAFAARGAVLLAHRDMSLPAVPVTDGTADEILARLGKITREAAGQRTRRGRRDRPMVCGMIPFDPDEPADLFITERPVRVPRPRPAGPVASAPELVAGPLPQDPGHREAVAVPRRPSVAGDAAAQQALLHDPAARGFHRHALDHAQRALQGRTGCLAVPARPSVVATDATWHLATRLTGRLRRDTSALHTALALHRGPAAGGTPTDAALSLIRELEPCRRGPYAGLVGWTAAAGHGQWVPVVRCALITQARARLYAAAHLTLGSTVEGAHARTTAGFATLRAALAGAETQTPCPVSAGTPWLPEAA</sequence>
<dbReference type="InterPro" id="IPR005801">
    <property type="entry name" value="ADC_synthase"/>
</dbReference>
<evidence type="ECO:0000313" key="2">
    <source>
        <dbReference type="EMBL" id="GGG49654.1"/>
    </source>
</evidence>
<evidence type="ECO:0000259" key="1">
    <source>
        <dbReference type="Pfam" id="PF00425"/>
    </source>
</evidence>
<keyword evidence="3" id="KW-1185">Reference proteome</keyword>
<dbReference type="Proteomes" id="UP000638848">
    <property type="component" value="Unassembled WGS sequence"/>
</dbReference>
<dbReference type="EMBL" id="BMEQ01000003">
    <property type="protein sequence ID" value="GGG49654.1"/>
    <property type="molecule type" value="Genomic_DNA"/>
</dbReference>
<organism evidence="2 3">
    <name type="scientific">Kocuria dechangensis</name>
    <dbReference type="NCBI Taxonomy" id="1176249"/>
    <lineage>
        <taxon>Bacteria</taxon>
        <taxon>Bacillati</taxon>
        <taxon>Actinomycetota</taxon>
        <taxon>Actinomycetes</taxon>
        <taxon>Micrococcales</taxon>
        <taxon>Micrococcaceae</taxon>
        <taxon>Kocuria</taxon>
    </lineage>
</organism>
<feature type="domain" description="Chorismate-utilising enzyme C-terminal" evidence="1">
    <location>
        <begin position="132"/>
        <end position="286"/>
    </location>
</feature>
<protein>
    <recommendedName>
        <fullName evidence="1">Chorismate-utilising enzyme C-terminal domain-containing protein</fullName>
    </recommendedName>
</protein>
<reference evidence="2" key="2">
    <citation type="submission" date="2020-09" db="EMBL/GenBank/DDBJ databases">
        <authorList>
            <person name="Sun Q."/>
            <person name="Zhou Y."/>
        </authorList>
    </citation>
    <scope>NUCLEOTIDE SEQUENCE</scope>
    <source>
        <strain evidence="2">CGMCC 1.12187</strain>
    </source>
</reference>
<dbReference type="InterPro" id="IPR015890">
    <property type="entry name" value="Chorismate_C"/>
</dbReference>
<dbReference type="RefSeq" id="WP_188534864.1">
    <property type="nucleotide sequence ID" value="NZ_BMEQ01000003.1"/>
</dbReference>
<dbReference type="PANTHER" id="PTHR42839">
    <property type="entry name" value="ISOCHORISMATE SYNTHASE ENTC"/>
    <property type="match status" value="1"/>
</dbReference>
<proteinExistence type="predicted"/>
<dbReference type="Gene3D" id="3.60.120.10">
    <property type="entry name" value="Anthranilate synthase"/>
    <property type="match status" value="1"/>
</dbReference>
<accession>A0A917GKL1</accession>
<evidence type="ECO:0000313" key="3">
    <source>
        <dbReference type="Proteomes" id="UP000638848"/>
    </source>
</evidence>
<gene>
    <name evidence="2" type="ORF">GCM10011374_10190</name>
</gene>
<dbReference type="AlphaFoldDB" id="A0A917GKL1"/>